<protein>
    <submittedName>
        <fullName evidence="1">Uncharacterized protein</fullName>
    </submittedName>
</protein>
<proteinExistence type="predicted"/>
<dbReference type="EMBL" id="JAMLJN010000004">
    <property type="protein sequence ID" value="MCL9770070.1"/>
    <property type="molecule type" value="Genomic_DNA"/>
</dbReference>
<name>A0ABT0TI35_9FLAO</name>
<comment type="caution">
    <text evidence="1">The sequence shown here is derived from an EMBL/GenBank/DDBJ whole genome shotgun (WGS) entry which is preliminary data.</text>
</comment>
<dbReference type="Proteomes" id="UP001203342">
    <property type="component" value="Unassembled WGS sequence"/>
</dbReference>
<accession>A0ABT0TI35</accession>
<sequence>MKLFVNLFLFIFISFLSTPTIIGIVNKEVNISYFYNMCEEEENHAPFNEIKTVPFANYSFLVFSTSYIERLDFVVEHIISFDNLAHQIFSPPPNIL</sequence>
<gene>
    <name evidence="1" type="ORF">NAT47_06555</name>
</gene>
<organism evidence="1 2">
    <name type="scientific">Flavobacterium fragile</name>
    <dbReference type="NCBI Taxonomy" id="2949085"/>
    <lineage>
        <taxon>Bacteria</taxon>
        <taxon>Pseudomonadati</taxon>
        <taxon>Bacteroidota</taxon>
        <taxon>Flavobacteriia</taxon>
        <taxon>Flavobacteriales</taxon>
        <taxon>Flavobacteriaceae</taxon>
        <taxon>Flavobacterium</taxon>
    </lineage>
</organism>
<reference evidence="1 2" key="1">
    <citation type="submission" date="2022-05" db="EMBL/GenBank/DDBJ databases">
        <title>Flavobacterium sp., isolated from activated sludge.</title>
        <authorList>
            <person name="Ran Q."/>
        </authorList>
    </citation>
    <scope>NUCLEOTIDE SEQUENCE [LARGE SCALE GENOMIC DNA]</scope>
    <source>
        <strain evidence="1 2">HXWNR69</strain>
    </source>
</reference>
<dbReference type="RefSeq" id="WP_250581544.1">
    <property type="nucleotide sequence ID" value="NZ_JAMLJN010000004.1"/>
</dbReference>
<evidence type="ECO:0000313" key="2">
    <source>
        <dbReference type="Proteomes" id="UP001203342"/>
    </source>
</evidence>
<evidence type="ECO:0000313" key="1">
    <source>
        <dbReference type="EMBL" id="MCL9770070.1"/>
    </source>
</evidence>
<keyword evidence="2" id="KW-1185">Reference proteome</keyword>